<reference evidence="1 2" key="1">
    <citation type="submission" date="2018-02" db="EMBL/GenBank/DDBJ databases">
        <authorList>
            <person name="Holder M.E."/>
            <person name="Ajami N.J."/>
            <person name="Petrosino J.F."/>
        </authorList>
    </citation>
    <scope>NUCLEOTIDE SEQUENCE [LARGE SCALE GENOMIC DNA]</scope>
    <source>
        <strain evidence="1 2">ATCC 33285</strain>
    </source>
</reference>
<protein>
    <recommendedName>
        <fullName evidence="3">Nitrogen regulatory protein P-II family</fullName>
    </recommendedName>
</protein>
<dbReference type="RefSeq" id="WP_106042389.1">
    <property type="nucleotide sequence ID" value="NZ_CALHZC010000006.1"/>
</dbReference>
<dbReference type="Proteomes" id="UP000238304">
    <property type="component" value="Chromosome"/>
</dbReference>
<evidence type="ECO:0008006" key="3">
    <source>
        <dbReference type="Google" id="ProtNLM"/>
    </source>
</evidence>
<dbReference type="EMBL" id="CP027231">
    <property type="protein sequence ID" value="AVM53589.1"/>
    <property type="molecule type" value="Genomic_DNA"/>
</dbReference>
<keyword evidence="2" id="KW-1185">Reference proteome</keyword>
<dbReference type="Gene3D" id="3.30.70.120">
    <property type="match status" value="1"/>
</dbReference>
<gene>
    <name evidence="1" type="ORF">C4H11_12190</name>
</gene>
<dbReference type="SUPFAM" id="SSF54913">
    <property type="entry name" value="GlnB-like"/>
    <property type="match status" value="1"/>
</dbReference>
<dbReference type="InterPro" id="IPR011322">
    <property type="entry name" value="N-reg_PII-like_a/b"/>
</dbReference>
<evidence type="ECO:0000313" key="1">
    <source>
        <dbReference type="EMBL" id="AVM53589.1"/>
    </source>
</evidence>
<sequence length="104" mass="12008">MKLIVVLSITEYREQVTKLLHEAGVTRFSLMDITGYKRKKERVALNWFGTEAEAKVNSILMFSFASEEVARNVIRVVDTCNGEARNPFPVHAFMLDVEQYSKFF</sequence>
<organism evidence="1 2">
    <name type="scientific">Bacteroides zoogleoformans</name>
    <dbReference type="NCBI Taxonomy" id="28119"/>
    <lineage>
        <taxon>Bacteria</taxon>
        <taxon>Pseudomonadati</taxon>
        <taxon>Bacteroidota</taxon>
        <taxon>Bacteroidia</taxon>
        <taxon>Bacteroidales</taxon>
        <taxon>Bacteroidaceae</taxon>
        <taxon>Bacteroides</taxon>
    </lineage>
</organism>
<name>A0ABN5IL41_9BACE</name>
<accession>A0ABN5IL41</accession>
<proteinExistence type="predicted"/>
<dbReference type="InterPro" id="IPR015867">
    <property type="entry name" value="N-reg_PII/ATP_PRibTrfase_C"/>
</dbReference>
<evidence type="ECO:0000313" key="2">
    <source>
        <dbReference type="Proteomes" id="UP000238304"/>
    </source>
</evidence>